<dbReference type="InterPro" id="IPR027417">
    <property type="entry name" value="P-loop_NTPase"/>
</dbReference>
<evidence type="ECO:0000313" key="2">
    <source>
        <dbReference type="EMBL" id="VDS04139.1"/>
    </source>
</evidence>
<name>A0A3S4CB55_9HYPH</name>
<dbReference type="EMBL" id="UZWD01000019">
    <property type="protein sequence ID" value="VDS04139.1"/>
    <property type="molecule type" value="Genomic_DNA"/>
</dbReference>
<evidence type="ECO:0000259" key="1">
    <source>
        <dbReference type="Pfam" id="PF07475"/>
    </source>
</evidence>
<dbReference type="EC" id="2.7.11.-" evidence="2"/>
<sequence length="155" mass="16571">MNKPNNVHGTALVLGGKGVLLRGPSGAGKSVLTLALLDRWEGRGLEAALIADDRVDIVDEGENLVMRAPPRLAGMIELRGRGIITCPHQDQAELHLVVDLVPDLMRLVEEEELQTELFGRMLARAPVPQTGVVSLGHQILLVVAALRASGQPTQA</sequence>
<proteinExistence type="predicted"/>
<dbReference type="InterPro" id="IPR011104">
    <property type="entry name" value="Hpr_kin/Pase_C"/>
</dbReference>
<organism evidence="2 3">
    <name type="scientific">Devosia equisanguinis</name>
    <dbReference type="NCBI Taxonomy" id="2490941"/>
    <lineage>
        <taxon>Bacteria</taxon>
        <taxon>Pseudomonadati</taxon>
        <taxon>Pseudomonadota</taxon>
        <taxon>Alphaproteobacteria</taxon>
        <taxon>Hyphomicrobiales</taxon>
        <taxon>Devosiaceae</taxon>
        <taxon>Devosia</taxon>
    </lineage>
</organism>
<dbReference type="Proteomes" id="UP000268844">
    <property type="component" value="Unassembled WGS sequence"/>
</dbReference>
<dbReference type="CDD" id="cd01918">
    <property type="entry name" value="HprK_C"/>
    <property type="match status" value="1"/>
</dbReference>
<dbReference type="Pfam" id="PF07475">
    <property type="entry name" value="Hpr_kinase_C"/>
    <property type="match status" value="1"/>
</dbReference>
<dbReference type="SUPFAM" id="SSF53795">
    <property type="entry name" value="PEP carboxykinase-like"/>
    <property type="match status" value="1"/>
</dbReference>
<evidence type="ECO:0000313" key="3">
    <source>
        <dbReference type="Proteomes" id="UP000268844"/>
    </source>
</evidence>
<dbReference type="RefSeq" id="WP_126149732.1">
    <property type="nucleotide sequence ID" value="NZ_JBHTMH010000001.1"/>
</dbReference>
<dbReference type="AlphaFoldDB" id="A0A3S4CB55"/>
<dbReference type="Gene3D" id="3.40.50.300">
    <property type="entry name" value="P-loop containing nucleotide triphosphate hydrolases"/>
    <property type="match status" value="1"/>
</dbReference>
<dbReference type="OrthoDB" id="8326226at2"/>
<feature type="domain" description="HPr kinase/phosphorylase C-terminal" evidence="1">
    <location>
        <begin position="4"/>
        <end position="87"/>
    </location>
</feature>
<dbReference type="GO" id="GO:0005524">
    <property type="term" value="F:ATP binding"/>
    <property type="evidence" value="ECO:0007669"/>
    <property type="project" value="InterPro"/>
</dbReference>
<reference evidence="2 3" key="1">
    <citation type="submission" date="2018-12" db="EMBL/GenBank/DDBJ databases">
        <authorList>
            <person name="Criscuolo A."/>
        </authorList>
    </citation>
    <scope>NUCLEOTIDE SEQUENCE [LARGE SCALE GENOMIC DNA]</scope>
    <source>
        <strain evidence="2">ACIP1116281</strain>
    </source>
</reference>
<keyword evidence="2" id="KW-0418">Kinase</keyword>
<dbReference type="GO" id="GO:0006109">
    <property type="term" value="P:regulation of carbohydrate metabolic process"/>
    <property type="evidence" value="ECO:0007669"/>
    <property type="project" value="InterPro"/>
</dbReference>
<keyword evidence="3" id="KW-1185">Reference proteome</keyword>
<gene>
    <name evidence="2" type="primary">hprK</name>
    <name evidence="2" type="ORF">DEVEQU_01270</name>
</gene>
<keyword evidence="2" id="KW-0808">Transferase</keyword>
<accession>A0A3S4CB55</accession>
<protein>
    <submittedName>
        <fullName evidence="2">HPr kinase/phosphorylase</fullName>
        <ecNumber evidence="2">2.7.11.-</ecNumber>
    </submittedName>
</protein>
<dbReference type="GO" id="GO:0000155">
    <property type="term" value="F:phosphorelay sensor kinase activity"/>
    <property type="evidence" value="ECO:0007669"/>
    <property type="project" value="InterPro"/>
</dbReference>